<dbReference type="Gene3D" id="3.40.50.1820">
    <property type="entry name" value="alpha/beta hydrolase"/>
    <property type="match status" value="1"/>
</dbReference>
<evidence type="ECO:0000313" key="2">
    <source>
        <dbReference type="EMBL" id="MBS3062827.1"/>
    </source>
</evidence>
<name>A0A8T4L818_9ARCH</name>
<comment type="caution">
    <text evidence="2">The sequence shown here is derived from an EMBL/GenBank/DDBJ whole genome shotgun (WGS) entry which is preliminary data.</text>
</comment>
<dbReference type="PANTHER" id="PTHR43194">
    <property type="entry name" value="HYDROLASE ALPHA/BETA FOLD FAMILY"/>
    <property type="match status" value="1"/>
</dbReference>
<dbReference type="PANTHER" id="PTHR43194:SF2">
    <property type="entry name" value="PEROXISOMAL MEMBRANE PROTEIN LPX1"/>
    <property type="match status" value="1"/>
</dbReference>
<dbReference type="InterPro" id="IPR029058">
    <property type="entry name" value="AB_hydrolase_fold"/>
</dbReference>
<dbReference type="InterPro" id="IPR050228">
    <property type="entry name" value="Carboxylesterase_BioH"/>
</dbReference>
<dbReference type="AlphaFoldDB" id="A0A8T4L818"/>
<evidence type="ECO:0000313" key="3">
    <source>
        <dbReference type="Proteomes" id="UP000678237"/>
    </source>
</evidence>
<protein>
    <submittedName>
        <fullName evidence="2">Alpha/beta hydrolase</fullName>
    </submittedName>
</protein>
<proteinExistence type="predicted"/>
<reference evidence="2" key="1">
    <citation type="submission" date="2021-03" db="EMBL/GenBank/DDBJ databases">
        <authorList>
            <person name="Jaffe A."/>
        </authorList>
    </citation>
    <scope>NUCLEOTIDE SEQUENCE</scope>
    <source>
        <strain evidence="2">RIFCSPLOWO2_01_FULL_58_19</strain>
    </source>
</reference>
<organism evidence="2 3">
    <name type="scientific">Candidatus Iainarchaeum sp</name>
    <dbReference type="NCBI Taxonomy" id="3101447"/>
    <lineage>
        <taxon>Archaea</taxon>
        <taxon>Candidatus Iainarchaeota</taxon>
        <taxon>Candidatus Iainarchaeia</taxon>
        <taxon>Candidatus Iainarchaeales</taxon>
        <taxon>Candidatus Iainarchaeaceae</taxon>
        <taxon>Candidatus Iainarchaeum</taxon>
    </lineage>
</organism>
<dbReference type="Proteomes" id="UP000678237">
    <property type="component" value="Unassembled WGS sequence"/>
</dbReference>
<dbReference type="PRINTS" id="PR00111">
    <property type="entry name" value="ABHYDROLASE"/>
</dbReference>
<sequence>MRMAEAKRFRVSLHGKAFDLAALHSGGKGPALFFLHALGGCKEQFLDAFSHPGLAGRELLAVDLPGFGDSPLPPDFSCSLEAYAELLYGFFLQHRLADVVLVGHSMGGAIGLLLAERLGLACKGFISLEGNLTPNDPVSSRQAARFSQDDFLHGGFEILVEGFRHAHGRAAQFLVQALARCSPLAYHRASLSLVAWSDSGDLLWKLEQLPCSKAYFYGDHTRSLEAVQDLEGEIECIRIPGAGHFLMLDNPVECYAKLAEAMSMDSK</sequence>
<dbReference type="GO" id="GO:0016787">
    <property type="term" value="F:hydrolase activity"/>
    <property type="evidence" value="ECO:0007669"/>
    <property type="project" value="UniProtKB-KW"/>
</dbReference>
<keyword evidence="2" id="KW-0378">Hydrolase</keyword>
<dbReference type="EMBL" id="JAGVWE010000003">
    <property type="protein sequence ID" value="MBS3062827.1"/>
    <property type="molecule type" value="Genomic_DNA"/>
</dbReference>
<evidence type="ECO:0000259" key="1">
    <source>
        <dbReference type="Pfam" id="PF12697"/>
    </source>
</evidence>
<dbReference type="Pfam" id="PF12697">
    <property type="entry name" value="Abhydrolase_6"/>
    <property type="match status" value="1"/>
</dbReference>
<accession>A0A8T4L818</accession>
<gene>
    <name evidence="2" type="ORF">J4203_03060</name>
</gene>
<reference evidence="2" key="2">
    <citation type="submission" date="2021-05" db="EMBL/GenBank/DDBJ databases">
        <title>Protein family content uncovers lineage relationships and bacterial pathway maintenance mechanisms in DPANN archaea.</title>
        <authorList>
            <person name="Castelle C.J."/>
            <person name="Meheust R."/>
            <person name="Jaffe A.L."/>
            <person name="Seitz K."/>
            <person name="Gong X."/>
            <person name="Baker B.J."/>
            <person name="Banfield J.F."/>
        </authorList>
    </citation>
    <scope>NUCLEOTIDE SEQUENCE</scope>
    <source>
        <strain evidence="2">RIFCSPLOWO2_01_FULL_58_19</strain>
    </source>
</reference>
<dbReference type="SUPFAM" id="SSF53474">
    <property type="entry name" value="alpha/beta-Hydrolases"/>
    <property type="match status" value="1"/>
</dbReference>
<feature type="domain" description="AB hydrolase-1" evidence="1">
    <location>
        <begin position="32"/>
        <end position="254"/>
    </location>
</feature>
<dbReference type="InterPro" id="IPR000073">
    <property type="entry name" value="AB_hydrolase_1"/>
</dbReference>